<dbReference type="Proteomes" id="UP000651057">
    <property type="component" value="Unassembled WGS sequence"/>
</dbReference>
<accession>A0A936ZY85</accession>
<protein>
    <recommendedName>
        <fullName evidence="6">Methylamine utilisation protein MauE domain-containing protein</fullName>
    </recommendedName>
</protein>
<evidence type="ECO:0000256" key="1">
    <source>
        <dbReference type="ARBA" id="ARBA00004141"/>
    </source>
</evidence>
<feature type="transmembrane region" description="Helical" evidence="5">
    <location>
        <begin position="55"/>
        <end position="75"/>
    </location>
</feature>
<proteinExistence type="predicted"/>
<dbReference type="Pfam" id="PF07291">
    <property type="entry name" value="MauE"/>
    <property type="match status" value="1"/>
</dbReference>
<dbReference type="AlphaFoldDB" id="A0A936ZY85"/>
<feature type="transmembrane region" description="Helical" evidence="5">
    <location>
        <begin position="82"/>
        <end position="109"/>
    </location>
</feature>
<evidence type="ECO:0000256" key="5">
    <source>
        <dbReference type="SAM" id="Phobius"/>
    </source>
</evidence>
<keyword evidence="2 5" id="KW-0812">Transmembrane</keyword>
<feature type="transmembrane region" description="Helical" evidence="5">
    <location>
        <begin position="7"/>
        <end position="28"/>
    </location>
</feature>
<evidence type="ECO:0000313" key="7">
    <source>
        <dbReference type="EMBL" id="MBL0684090.1"/>
    </source>
</evidence>
<evidence type="ECO:0000259" key="6">
    <source>
        <dbReference type="Pfam" id="PF07291"/>
    </source>
</evidence>
<sequence>MKIKIYLYSFLRISFGTLLVLHSIFNAIKYSGFLDRLDVYFNQVSIFDNTVLETLAPLVPFEEFIIGFFLILGIFTKKALKVSIALFAFFTLFLLDANFVNCAAIHLLLCATSIILLRKNNYDINSIDSYRVLL</sequence>
<keyword evidence="4 5" id="KW-0472">Membrane</keyword>
<keyword evidence="3 5" id="KW-1133">Transmembrane helix</keyword>
<comment type="caution">
    <text evidence="7">The sequence shown here is derived from an EMBL/GenBank/DDBJ whole genome shotgun (WGS) entry which is preliminary data.</text>
</comment>
<comment type="subcellular location">
    <subcellularLocation>
        <location evidence="1">Membrane</location>
        <topology evidence="1">Multi-pass membrane protein</topology>
    </subcellularLocation>
</comment>
<dbReference type="InterPro" id="IPR009908">
    <property type="entry name" value="Methylamine_util_MauE"/>
</dbReference>
<evidence type="ECO:0000256" key="3">
    <source>
        <dbReference type="ARBA" id="ARBA00022989"/>
    </source>
</evidence>
<keyword evidence="8" id="KW-1185">Reference proteome</keyword>
<evidence type="ECO:0000256" key="2">
    <source>
        <dbReference type="ARBA" id="ARBA00022692"/>
    </source>
</evidence>
<dbReference type="GO" id="GO:0030416">
    <property type="term" value="P:methylamine metabolic process"/>
    <property type="evidence" value="ECO:0007669"/>
    <property type="project" value="InterPro"/>
</dbReference>
<reference evidence="7" key="1">
    <citation type="submission" date="2021-01" db="EMBL/GenBank/DDBJ databases">
        <authorList>
            <person name="Zhong Y.L."/>
        </authorList>
    </citation>
    <scope>NUCLEOTIDE SEQUENCE</scope>
    <source>
        <strain evidence="7">KCTC 23302</strain>
    </source>
</reference>
<gene>
    <name evidence="7" type="ORF">JJQ60_11220</name>
</gene>
<evidence type="ECO:0000313" key="8">
    <source>
        <dbReference type="Proteomes" id="UP000651057"/>
    </source>
</evidence>
<dbReference type="EMBL" id="JAERQJ010000004">
    <property type="protein sequence ID" value="MBL0684090.1"/>
    <property type="molecule type" value="Genomic_DNA"/>
</dbReference>
<name>A0A936ZY85_9FLAO</name>
<evidence type="ECO:0000256" key="4">
    <source>
        <dbReference type="ARBA" id="ARBA00023136"/>
    </source>
</evidence>
<dbReference type="RefSeq" id="WP_201919746.1">
    <property type="nucleotide sequence ID" value="NZ_BAABAX010000003.1"/>
</dbReference>
<feature type="domain" description="Methylamine utilisation protein MauE" evidence="6">
    <location>
        <begin position="6"/>
        <end position="95"/>
    </location>
</feature>
<dbReference type="GO" id="GO:0016020">
    <property type="term" value="C:membrane"/>
    <property type="evidence" value="ECO:0007669"/>
    <property type="project" value="UniProtKB-SubCell"/>
</dbReference>
<organism evidence="7 8">
    <name type="scientific">Aquimarina mytili</name>
    <dbReference type="NCBI Taxonomy" id="874423"/>
    <lineage>
        <taxon>Bacteria</taxon>
        <taxon>Pseudomonadati</taxon>
        <taxon>Bacteroidota</taxon>
        <taxon>Flavobacteriia</taxon>
        <taxon>Flavobacteriales</taxon>
        <taxon>Flavobacteriaceae</taxon>
        <taxon>Aquimarina</taxon>
    </lineage>
</organism>